<evidence type="ECO:0000256" key="4">
    <source>
        <dbReference type="ARBA" id="ARBA00022448"/>
    </source>
</evidence>
<evidence type="ECO:0000256" key="5">
    <source>
        <dbReference type="ARBA" id="ARBA00022905"/>
    </source>
</evidence>
<evidence type="ECO:0000313" key="8">
    <source>
        <dbReference type="EMBL" id="MBI1621304.1"/>
    </source>
</evidence>
<dbReference type="Pfam" id="PF12706">
    <property type="entry name" value="Lactamase_B_2"/>
    <property type="match status" value="1"/>
</dbReference>
<comment type="caution">
    <text evidence="8">The sequence shown here is derived from an EMBL/GenBank/DDBJ whole genome shotgun (WGS) entry which is preliminary data.</text>
</comment>
<dbReference type="Proteomes" id="UP000601789">
    <property type="component" value="Unassembled WGS sequence"/>
</dbReference>
<dbReference type="InterPro" id="IPR036866">
    <property type="entry name" value="RibonucZ/Hydroxyglut_hydro"/>
</dbReference>
<evidence type="ECO:0000256" key="6">
    <source>
        <dbReference type="HAMAP-Rule" id="MF_00653"/>
    </source>
</evidence>
<accession>A0ABS0SDC4</accession>
<dbReference type="EMBL" id="JADGMQ010000007">
    <property type="protein sequence ID" value="MBI1621304.1"/>
    <property type="molecule type" value="Genomic_DNA"/>
</dbReference>
<dbReference type="InterPro" id="IPR011842">
    <property type="entry name" value="PQQ_synth_PqqB"/>
</dbReference>
<organism evidence="8 9">
    <name type="scientific">Aquamicrobium zhengzhouense</name>
    <dbReference type="NCBI Taxonomy" id="2781738"/>
    <lineage>
        <taxon>Bacteria</taxon>
        <taxon>Pseudomonadati</taxon>
        <taxon>Pseudomonadota</taxon>
        <taxon>Alphaproteobacteria</taxon>
        <taxon>Hyphomicrobiales</taxon>
        <taxon>Phyllobacteriaceae</taxon>
        <taxon>Aquamicrobium</taxon>
    </lineage>
</organism>
<feature type="domain" description="Metallo-beta-lactamase" evidence="7">
    <location>
        <begin position="50"/>
        <end position="265"/>
    </location>
</feature>
<evidence type="ECO:0000313" key="9">
    <source>
        <dbReference type="Proteomes" id="UP000601789"/>
    </source>
</evidence>
<evidence type="ECO:0000256" key="3">
    <source>
        <dbReference type="ARBA" id="ARBA00015084"/>
    </source>
</evidence>
<dbReference type="InterPro" id="IPR001279">
    <property type="entry name" value="Metallo-B-lactamas"/>
</dbReference>
<dbReference type="CDD" id="cd16274">
    <property type="entry name" value="PQQB-like_MBL-fold"/>
    <property type="match status" value="1"/>
</dbReference>
<sequence>MRAVVLGAAAGGGFPQWNCGCRNCCAVRQKLPGFVPRSQSSIAVTGDGRHWAILNASPDIRDQINQTPALHPTGLRESPISSVLVTNGDLDHVAGLLILREKQPFRLHLTAGIASILDENPIFRVLDPQFVERRSVQVNEEFELAQGLRAVMFPVPGKVPLYAEDGEVATDVEGEQTVGVELKSDSGTMFYIPGCAKMTPALAERVRGASLVFFDGSFWSQDELKENGVGTKTSARMGHMVIGGPDGSLEAFRDLDVKRKIYVHINNTNPILDPASGAFRAVNEAGWEVAVDQMEVRL</sequence>
<protein>
    <recommendedName>
        <fullName evidence="3 6">Coenzyme PQQ synthesis protein B</fullName>
    </recommendedName>
    <alternativeName>
        <fullName evidence="6">Pyrroloquinoline quinone biosynthesis protein B</fullName>
    </alternativeName>
</protein>
<comment type="similarity">
    <text evidence="2 6">Belongs to the PqqB family.</text>
</comment>
<dbReference type="NCBIfam" id="TIGR02108">
    <property type="entry name" value="PQQ_syn_pqqB"/>
    <property type="match status" value="1"/>
</dbReference>
<dbReference type="HAMAP" id="MF_00653">
    <property type="entry name" value="PQQ_syn_PqqB"/>
    <property type="match status" value="1"/>
</dbReference>
<proteinExistence type="inferred from homology"/>
<comment type="function">
    <text evidence="6">May be involved in the transport of PQQ or its precursor to the periplasm.</text>
</comment>
<reference evidence="8 9" key="1">
    <citation type="submission" date="2020-10" db="EMBL/GenBank/DDBJ databases">
        <title>Aquamicrobium zhengzhouensis sp. nov., a exopolysaccharide producing bacterium isolated from farmland soil.</title>
        <authorList>
            <person name="Wang X."/>
        </authorList>
    </citation>
    <scope>NUCLEOTIDE SEQUENCE [LARGE SCALE GENOMIC DNA]</scope>
    <source>
        <strain evidence="9">cd-1</strain>
    </source>
</reference>
<evidence type="ECO:0000259" key="7">
    <source>
        <dbReference type="Pfam" id="PF12706"/>
    </source>
</evidence>
<name>A0ABS0SDC4_9HYPH</name>
<keyword evidence="5 6" id="KW-0884">PQQ biosynthesis</keyword>
<keyword evidence="9" id="KW-1185">Reference proteome</keyword>
<evidence type="ECO:0000256" key="2">
    <source>
        <dbReference type="ARBA" id="ARBA00008481"/>
    </source>
</evidence>
<comment type="pathway">
    <text evidence="1 6">Cofactor biosynthesis; pyrroloquinoline quinone biosynthesis.</text>
</comment>
<dbReference type="Gene3D" id="3.60.15.10">
    <property type="entry name" value="Ribonuclease Z/Hydroxyacylglutathione hydrolase-like"/>
    <property type="match status" value="1"/>
</dbReference>
<dbReference type="SUPFAM" id="SSF56281">
    <property type="entry name" value="Metallo-hydrolase/oxidoreductase"/>
    <property type="match status" value="1"/>
</dbReference>
<evidence type="ECO:0000256" key="1">
    <source>
        <dbReference type="ARBA" id="ARBA00004886"/>
    </source>
</evidence>
<dbReference type="RefSeq" id="WP_198476695.1">
    <property type="nucleotide sequence ID" value="NZ_JADGMQ010000007.1"/>
</dbReference>
<keyword evidence="4 6" id="KW-0813">Transport</keyword>
<gene>
    <name evidence="6 8" type="primary">pqqB</name>
    <name evidence="8" type="ORF">IOD40_11585</name>
</gene>